<reference evidence="1" key="2">
    <citation type="submission" date="2013-09" db="EMBL/GenBank/DDBJ databases">
        <title>Draft genome sequence of Anaerotruncus colihominis(DSM 17241).</title>
        <authorList>
            <person name="Sudarsanam P."/>
            <person name="Ley R."/>
            <person name="Guruge J."/>
            <person name="Turnbaugh P.J."/>
            <person name="Mahowald M."/>
            <person name="Liep D."/>
            <person name="Gordon J."/>
        </authorList>
    </citation>
    <scope>NUCLEOTIDE SEQUENCE</scope>
    <source>
        <strain evidence="1">DSM 17241</strain>
    </source>
</reference>
<dbReference type="HOGENOM" id="CLU_3131630_0_0_9"/>
<organism evidence="1 2">
    <name type="scientific">Anaerotruncus colihominis DSM 17241</name>
    <dbReference type="NCBI Taxonomy" id="445972"/>
    <lineage>
        <taxon>Bacteria</taxon>
        <taxon>Bacillati</taxon>
        <taxon>Bacillota</taxon>
        <taxon>Clostridia</taxon>
        <taxon>Eubacteriales</taxon>
        <taxon>Oscillospiraceae</taxon>
        <taxon>Anaerotruncus</taxon>
    </lineage>
</organism>
<name>B0PFR5_9FIRM</name>
<keyword evidence="2" id="KW-1185">Reference proteome</keyword>
<proteinExistence type="predicted"/>
<dbReference type="Proteomes" id="UP000003803">
    <property type="component" value="Unassembled WGS sequence"/>
</dbReference>
<gene>
    <name evidence="1" type="ORF">ANACOL_03647</name>
</gene>
<sequence>MHWLFGGGFETFCQIPRFVWQRCCSGILRFYDFIFCSSGMDTYSTSRPN</sequence>
<protein>
    <submittedName>
        <fullName evidence="1">Uncharacterized protein</fullName>
    </submittedName>
</protein>
<dbReference type="AlphaFoldDB" id="B0PFR5"/>
<evidence type="ECO:0000313" key="2">
    <source>
        <dbReference type="Proteomes" id="UP000003803"/>
    </source>
</evidence>
<accession>B0PFR5</accession>
<evidence type="ECO:0000313" key="1">
    <source>
        <dbReference type="EMBL" id="EDS09503.1"/>
    </source>
</evidence>
<comment type="caution">
    <text evidence="1">The sequence shown here is derived from an EMBL/GenBank/DDBJ whole genome shotgun (WGS) entry which is preliminary data.</text>
</comment>
<dbReference type="EMBL" id="ABGD02000027">
    <property type="protein sequence ID" value="EDS09503.1"/>
    <property type="molecule type" value="Genomic_DNA"/>
</dbReference>
<reference evidence="1" key="1">
    <citation type="submission" date="2007-11" db="EMBL/GenBank/DDBJ databases">
        <authorList>
            <person name="Fulton L."/>
            <person name="Clifton S."/>
            <person name="Fulton B."/>
            <person name="Xu J."/>
            <person name="Minx P."/>
            <person name="Pepin K.H."/>
            <person name="Johnson M."/>
            <person name="Thiruvilangam P."/>
            <person name="Bhonagiri V."/>
            <person name="Nash W.E."/>
            <person name="Mardis E.R."/>
            <person name="Wilson R.K."/>
        </authorList>
    </citation>
    <scope>NUCLEOTIDE SEQUENCE [LARGE SCALE GENOMIC DNA]</scope>
    <source>
        <strain evidence="1">DSM 17241</strain>
    </source>
</reference>